<evidence type="ECO:0000256" key="1">
    <source>
        <dbReference type="SAM" id="SignalP"/>
    </source>
</evidence>
<dbReference type="AlphaFoldDB" id="A0A3A3Z4N9"/>
<dbReference type="Pfam" id="PF08666">
    <property type="entry name" value="SAF"/>
    <property type="match status" value="1"/>
</dbReference>
<proteinExistence type="predicted"/>
<keyword evidence="3" id="KW-0969">Cilium</keyword>
<feature type="domain" description="SAF" evidence="2">
    <location>
        <begin position="40"/>
        <end position="101"/>
    </location>
</feature>
<accession>A0A3A3Z4N9</accession>
<dbReference type="Proteomes" id="UP000265614">
    <property type="component" value="Unassembled WGS sequence"/>
</dbReference>
<dbReference type="Pfam" id="PF16976">
    <property type="entry name" value="RcpC"/>
    <property type="match status" value="1"/>
</dbReference>
<dbReference type="OrthoDB" id="4808509at2"/>
<comment type="caution">
    <text evidence="3">The sequence shown here is derived from an EMBL/GenBank/DDBJ whole genome shotgun (WGS) entry which is preliminary data.</text>
</comment>
<feature type="signal peptide" evidence="1">
    <location>
        <begin position="1"/>
        <end position="33"/>
    </location>
</feature>
<protein>
    <submittedName>
        <fullName evidence="3">Flagellar biosynthesis protein FlgA</fullName>
    </submittedName>
</protein>
<sequence length="209" mass="19963">MPADLLRVLARHRLVLSAAAAAGAVAAALGALAPAPPPSTPVPVAARDLPAGQRLAAGDVTTVRLPPGAVPDGVVGEGALPGRVLGGPVRRGEPLTDARLLGPALLGPDADAVATALRVADPGALAVLGPGDLVDVHAAAAGPDGTAVVRTVAARVRVLAVPAAQPGDAGAAAGFDEGGLLVVAARPAVAAELAGAAATARLTVAVHGR</sequence>
<name>A0A3A3Z4N9_9ACTN</name>
<dbReference type="SMART" id="SM00858">
    <property type="entry name" value="SAF"/>
    <property type="match status" value="1"/>
</dbReference>
<gene>
    <name evidence="3" type="ORF">D5H78_02325</name>
</gene>
<dbReference type="CDD" id="cd11614">
    <property type="entry name" value="SAF_CpaB_FlgA_like"/>
    <property type="match status" value="1"/>
</dbReference>
<keyword evidence="3" id="KW-0282">Flagellum</keyword>
<reference evidence="3 4" key="1">
    <citation type="submission" date="2018-09" db="EMBL/GenBank/DDBJ databases">
        <title>YIM 75000 draft genome.</title>
        <authorList>
            <person name="Tang S."/>
            <person name="Feng Y."/>
        </authorList>
    </citation>
    <scope>NUCLEOTIDE SEQUENCE [LARGE SCALE GENOMIC DNA]</scope>
    <source>
        <strain evidence="3 4">YIM 75000</strain>
    </source>
</reference>
<keyword evidence="4" id="KW-1185">Reference proteome</keyword>
<evidence type="ECO:0000313" key="4">
    <source>
        <dbReference type="Proteomes" id="UP000265614"/>
    </source>
</evidence>
<dbReference type="InterPro" id="IPR013974">
    <property type="entry name" value="SAF"/>
</dbReference>
<keyword evidence="3" id="KW-0966">Cell projection</keyword>
<dbReference type="InterPro" id="IPR031571">
    <property type="entry name" value="RcpC_dom"/>
</dbReference>
<evidence type="ECO:0000259" key="2">
    <source>
        <dbReference type="SMART" id="SM00858"/>
    </source>
</evidence>
<feature type="chain" id="PRO_5038815590" evidence="1">
    <location>
        <begin position="34"/>
        <end position="209"/>
    </location>
</feature>
<dbReference type="EMBL" id="QZEZ01000001">
    <property type="protein sequence ID" value="RJK98374.1"/>
    <property type="molecule type" value="Genomic_DNA"/>
</dbReference>
<evidence type="ECO:0000313" key="3">
    <source>
        <dbReference type="EMBL" id="RJK98374.1"/>
    </source>
</evidence>
<keyword evidence="1" id="KW-0732">Signal</keyword>
<organism evidence="3 4">
    <name type="scientific">Vallicoccus soli</name>
    <dbReference type="NCBI Taxonomy" id="2339232"/>
    <lineage>
        <taxon>Bacteria</taxon>
        <taxon>Bacillati</taxon>
        <taxon>Actinomycetota</taxon>
        <taxon>Actinomycetes</taxon>
        <taxon>Motilibacterales</taxon>
        <taxon>Vallicoccaceae</taxon>
        <taxon>Vallicoccus</taxon>
    </lineage>
</organism>